<organism evidence="15 16">
    <name type="scientific">Spiribacter vilamensis</name>
    <dbReference type="NCBI Taxonomy" id="531306"/>
    <lineage>
        <taxon>Bacteria</taxon>
        <taxon>Pseudomonadati</taxon>
        <taxon>Pseudomonadota</taxon>
        <taxon>Gammaproteobacteria</taxon>
        <taxon>Chromatiales</taxon>
        <taxon>Ectothiorhodospiraceae</taxon>
        <taxon>Spiribacter</taxon>
    </lineage>
</organism>
<evidence type="ECO:0000256" key="7">
    <source>
        <dbReference type="ARBA" id="ARBA00022764"/>
    </source>
</evidence>
<accession>A0A4Q8D2C0</accession>
<feature type="chain" id="PRO_5020374014" description="High-affinity zinc uptake system protein ZnuA" evidence="14">
    <location>
        <begin position="31"/>
        <end position="332"/>
    </location>
</feature>
<name>A0A4Q8D2C0_9GAMM</name>
<keyword evidence="8" id="KW-0862">Zinc</keyword>
<dbReference type="PANTHER" id="PTHR42953:SF3">
    <property type="entry name" value="HIGH-AFFINITY ZINC UPTAKE SYSTEM PROTEIN ZNUA"/>
    <property type="match status" value="1"/>
</dbReference>
<evidence type="ECO:0000256" key="6">
    <source>
        <dbReference type="ARBA" id="ARBA00022729"/>
    </source>
</evidence>
<evidence type="ECO:0000256" key="3">
    <source>
        <dbReference type="ARBA" id="ARBA00015915"/>
    </source>
</evidence>
<evidence type="ECO:0000256" key="1">
    <source>
        <dbReference type="ARBA" id="ARBA00004418"/>
    </source>
</evidence>
<comment type="similarity">
    <text evidence="2">Belongs to the bacterial solute-binding protein 9 family.</text>
</comment>
<evidence type="ECO:0000256" key="4">
    <source>
        <dbReference type="ARBA" id="ARBA00022448"/>
    </source>
</evidence>
<dbReference type="Proteomes" id="UP000292298">
    <property type="component" value="Unassembled WGS sequence"/>
</dbReference>
<evidence type="ECO:0000256" key="5">
    <source>
        <dbReference type="ARBA" id="ARBA00022723"/>
    </source>
</evidence>
<evidence type="ECO:0000313" key="15">
    <source>
        <dbReference type="EMBL" id="RZU99551.1"/>
    </source>
</evidence>
<dbReference type="PANTHER" id="PTHR42953">
    <property type="entry name" value="HIGH-AFFINITY ZINC UPTAKE SYSTEM PROTEIN ZNUA-RELATED"/>
    <property type="match status" value="1"/>
</dbReference>
<keyword evidence="6 14" id="KW-0732">Signal</keyword>
<evidence type="ECO:0000256" key="14">
    <source>
        <dbReference type="SAM" id="SignalP"/>
    </source>
</evidence>
<sequence>MNHLYRSDRTRRTALALGLMVTALAAPVSAAPQVATDIAPVHSLVSRVMDGVGEPSLVIQPGASPHNYSLRPSEAGALESADVVFWVGDELTPWLTGALDNLAGDARQVALLHTEGTERYAFRDRVLAEAGGHDDHGHESHSDDGHDDHGDHGEEGHNDGRIDPHAWLDPANARHWAGLIAETLAAEDPANADQYRENAEAVRADINDMMGDIRAAVEPVSDVPFVVFHDAYQYFERRFGMNTVGAISLSDASDPSPAHIAEIRTVVDRHDVQCVFAEPQFNPQLVETVLGGTDARTGVLDPLGSDIAVGDEFYATLINQLGERLVSCLEGS</sequence>
<comment type="subcellular location">
    <subcellularLocation>
        <location evidence="1">Periplasm</location>
    </subcellularLocation>
</comment>
<evidence type="ECO:0000256" key="10">
    <source>
        <dbReference type="ARBA" id="ARBA00023065"/>
    </source>
</evidence>
<evidence type="ECO:0000256" key="12">
    <source>
        <dbReference type="ARBA" id="ARBA00045516"/>
    </source>
</evidence>
<keyword evidence="4" id="KW-0813">Transport</keyword>
<reference evidence="15 16" key="1">
    <citation type="submission" date="2019-02" db="EMBL/GenBank/DDBJ databases">
        <title>Genomic Encyclopedia of Type Strains, Phase IV (KMG-IV): sequencing the most valuable type-strain genomes for metagenomic binning, comparative biology and taxonomic classification.</title>
        <authorList>
            <person name="Goeker M."/>
        </authorList>
    </citation>
    <scope>NUCLEOTIDE SEQUENCE [LARGE SCALE GENOMIC DNA]</scope>
    <source>
        <strain evidence="15 16">DSM 21056</strain>
    </source>
</reference>
<protein>
    <recommendedName>
        <fullName evidence="3">High-affinity zinc uptake system protein ZnuA</fullName>
    </recommendedName>
</protein>
<evidence type="ECO:0000256" key="13">
    <source>
        <dbReference type="SAM" id="MobiDB-lite"/>
    </source>
</evidence>
<evidence type="ECO:0000256" key="11">
    <source>
        <dbReference type="ARBA" id="ARBA00023157"/>
    </source>
</evidence>
<keyword evidence="7" id="KW-0574">Periplasm</keyword>
<dbReference type="CDD" id="cd01019">
    <property type="entry name" value="ZnuA"/>
    <property type="match status" value="1"/>
</dbReference>
<evidence type="ECO:0000256" key="2">
    <source>
        <dbReference type="ARBA" id="ARBA00011028"/>
    </source>
</evidence>
<dbReference type="GO" id="GO:0006829">
    <property type="term" value="P:zinc ion transport"/>
    <property type="evidence" value="ECO:0007669"/>
    <property type="project" value="UniProtKB-KW"/>
</dbReference>
<comment type="caution">
    <text evidence="15">The sequence shown here is derived from an EMBL/GenBank/DDBJ whole genome shotgun (WGS) entry which is preliminary data.</text>
</comment>
<dbReference type="GO" id="GO:0042597">
    <property type="term" value="C:periplasmic space"/>
    <property type="evidence" value="ECO:0007669"/>
    <property type="project" value="UniProtKB-SubCell"/>
</dbReference>
<comment type="function">
    <text evidence="12">Part of the ATP-binding cassette (ABC) transport system ZnuABC involved in zinc import. Binds zinc with high affinity and specificity and delivers it to the membrane permease for translocation into the cytoplasm.</text>
</comment>
<feature type="signal peptide" evidence="14">
    <location>
        <begin position="1"/>
        <end position="30"/>
    </location>
</feature>
<evidence type="ECO:0000256" key="8">
    <source>
        <dbReference type="ARBA" id="ARBA00022833"/>
    </source>
</evidence>
<feature type="region of interest" description="Disordered" evidence="13">
    <location>
        <begin position="131"/>
        <end position="166"/>
    </location>
</feature>
<gene>
    <name evidence="15" type="ORF">EV698_1843</name>
</gene>
<dbReference type="SUPFAM" id="SSF53807">
    <property type="entry name" value="Helical backbone' metal receptor"/>
    <property type="match status" value="1"/>
</dbReference>
<dbReference type="GO" id="GO:0046872">
    <property type="term" value="F:metal ion binding"/>
    <property type="evidence" value="ECO:0007669"/>
    <property type="project" value="UniProtKB-KW"/>
</dbReference>
<keyword evidence="10" id="KW-0406">Ion transport</keyword>
<keyword evidence="9" id="KW-0864">Zinc transport</keyword>
<dbReference type="InterPro" id="IPR006127">
    <property type="entry name" value="ZnuA-like"/>
</dbReference>
<dbReference type="RefSeq" id="WP_239016250.1">
    <property type="nucleotide sequence ID" value="NZ_SHLI01000001.1"/>
</dbReference>
<dbReference type="InterPro" id="IPR050492">
    <property type="entry name" value="Bact_metal-bind_prot9"/>
</dbReference>
<keyword evidence="5" id="KW-0479">Metal-binding</keyword>
<dbReference type="InterPro" id="IPR035520">
    <property type="entry name" value="ZnuA"/>
</dbReference>
<keyword evidence="16" id="KW-1185">Reference proteome</keyword>
<dbReference type="Gene3D" id="3.40.50.1980">
    <property type="entry name" value="Nitrogenase molybdenum iron protein domain"/>
    <property type="match status" value="2"/>
</dbReference>
<evidence type="ECO:0000256" key="9">
    <source>
        <dbReference type="ARBA" id="ARBA00022906"/>
    </source>
</evidence>
<dbReference type="EMBL" id="SHLI01000001">
    <property type="protein sequence ID" value="RZU99551.1"/>
    <property type="molecule type" value="Genomic_DNA"/>
</dbReference>
<evidence type="ECO:0000313" key="16">
    <source>
        <dbReference type="Proteomes" id="UP000292298"/>
    </source>
</evidence>
<dbReference type="Pfam" id="PF01297">
    <property type="entry name" value="ZnuA"/>
    <property type="match status" value="1"/>
</dbReference>
<proteinExistence type="inferred from homology"/>
<dbReference type="AlphaFoldDB" id="A0A4Q8D2C0"/>
<keyword evidence="11" id="KW-1015">Disulfide bond</keyword>